<dbReference type="Pfam" id="PF01925">
    <property type="entry name" value="TauE"/>
    <property type="match status" value="1"/>
</dbReference>
<keyword evidence="4 6" id="KW-1133">Transmembrane helix</keyword>
<dbReference type="RefSeq" id="WP_008909464.1">
    <property type="nucleotide sequence ID" value="NZ_CAKP01000113.1"/>
</dbReference>
<comment type="subcellular location">
    <subcellularLocation>
        <location evidence="6">Cell membrane</location>
        <topology evidence="6">Multi-pass membrane protein</topology>
    </subcellularLocation>
    <subcellularLocation>
        <location evidence="1">Membrane</location>
        <topology evidence="1">Multi-pass membrane protein</topology>
    </subcellularLocation>
</comment>
<evidence type="ECO:0000256" key="5">
    <source>
        <dbReference type="ARBA" id="ARBA00023136"/>
    </source>
</evidence>
<keyword evidence="6" id="KW-1003">Cell membrane</keyword>
<dbReference type="EMBL" id="CAKP01000113">
    <property type="protein sequence ID" value="CCJ34208.1"/>
    <property type="molecule type" value="Genomic_DNA"/>
</dbReference>
<gene>
    <name evidence="7" type="ORF">CAAU_2124</name>
</gene>
<evidence type="ECO:0000313" key="7">
    <source>
        <dbReference type="EMBL" id="CCJ34208.1"/>
    </source>
</evidence>
<evidence type="ECO:0000256" key="1">
    <source>
        <dbReference type="ARBA" id="ARBA00004141"/>
    </source>
</evidence>
<evidence type="ECO:0000256" key="6">
    <source>
        <dbReference type="RuleBase" id="RU363041"/>
    </source>
</evidence>
<dbReference type="InterPro" id="IPR002781">
    <property type="entry name" value="TM_pro_TauE-like"/>
</dbReference>
<dbReference type="PANTHER" id="PTHR43701">
    <property type="entry name" value="MEMBRANE TRANSPORTER PROTEIN MJ0441-RELATED"/>
    <property type="match status" value="1"/>
</dbReference>
<protein>
    <recommendedName>
        <fullName evidence="6">Probable membrane transporter protein</fullName>
    </recommendedName>
</protein>
<evidence type="ECO:0000256" key="3">
    <source>
        <dbReference type="ARBA" id="ARBA00022692"/>
    </source>
</evidence>
<accession>I7LK55</accession>
<comment type="similarity">
    <text evidence="2 6">Belongs to the 4-toluene sulfonate uptake permease (TSUP) (TC 2.A.102) family.</text>
</comment>
<keyword evidence="5 6" id="KW-0472">Membrane</keyword>
<dbReference type="eggNOG" id="COG0730">
    <property type="taxonomic scope" value="Bacteria"/>
</dbReference>
<comment type="caution">
    <text evidence="7">The sequence shown here is derived from an EMBL/GenBank/DDBJ whole genome shotgun (WGS) entry which is preliminary data.</text>
</comment>
<proteinExistence type="inferred from homology"/>
<evidence type="ECO:0000256" key="4">
    <source>
        <dbReference type="ARBA" id="ARBA00022989"/>
    </source>
</evidence>
<name>I7LK55_9CLOT</name>
<keyword evidence="3 6" id="KW-0812">Transmembrane</keyword>
<feature type="transmembrane region" description="Helical" evidence="6">
    <location>
        <begin position="73"/>
        <end position="92"/>
    </location>
</feature>
<evidence type="ECO:0000313" key="8">
    <source>
        <dbReference type="Proteomes" id="UP000007652"/>
    </source>
</evidence>
<dbReference type="PANTHER" id="PTHR43701:SF2">
    <property type="entry name" value="MEMBRANE TRANSPORTER PROTEIN YJNA-RELATED"/>
    <property type="match status" value="1"/>
</dbReference>
<evidence type="ECO:0000256" key="2">
    <source>
        <dbReference type="ARBA" id="ARBA00009142"/>
    </source>
</evidence>
<dbReference type="GO" id="GO:0005886">
    <property type="term" value="C:plasma membrane"/>
    <property type="evidence" value="ECO:0007669"/>
    <property type="project" value="UniProtKB-SubCell"/>
</dbReference>
<feature type="transmembrane region" description="Helical" evidence="6">
    <location>
        <begin position="98"/>
        <end position="117"/>
    </location>
</feature>
<dbReference type="STRING" id="857293.CAAU_2124"/>
<feature type="transmembrane region" description="Helical" evidence="6">
    <location>
        <begin position="7"/>
        <end position="32"/>
    </location>
</feature>
<dbReference type="OrthoDB" id="9791444at2"/>
<dbReference type="AlphaFoldDB" id="I7LK55"/>
<organism evidence="7 8">
    <name type="scientific">Caloramator australicus RC3</name>
    <dbReference type="NCBI Taxonomy" id="857293"/>
    <lineage>
        <taxon>Bacteria</taxon>
        <taxon>Bacillati</taxon>
        <taxon>Bacillota</taxon>
        <taxon>Clostridia</taxon>
        <taxon>Eubacteriales</taxon>
        <taxon>Clostridiaceae</taxon>
        <taxon>Caloramator</taxon>
    </lineage>
</organism>
<dbReference type="InterPro" id="IPR051598">
    <property type="entry name" value="TSUP/Inactive_protease-like"/>
</dbReference>
<sequence>MRDKIKIYIIGLLTGICNGLFGAGGGTLLVPAMNHVLKIEQHKAHATAIAIILPLSIISSIFYISKSLVDWNLTLKVVIANIIGGYIGAKILNKFTDGTLKLIFGIFMIIAGIRMVFFK</sequence>
<reference evidence="7 8" key="1">
    <citation type="journal article" date="2011" name="J. Bacteriol.">
        <title>Draft genome sequence of Caloramator australicus strain RC3T, a thermoanaerobe from the Great Artesian Basin of Australia.</title>
        <authorList>
            <person name="Ogg C.D."/>
            <person name="Patel B.K.C."/>
        </authorList>
    </citation>
    <scope>NUCLEOTIDE SEQUENCE [LARGE SCALE GENOMIC DNA]</scope>
    <source>
        <strain evidence="7 8">RC3</strain>
    </source>
</reference>
<keyword evidence="8" id="KW-1185">Reference proteome</keyword>
<dbReference type="Proteomes" id="UP000007652">
    <property type="component" value="Unassembled WGS sequence"/>
</dbReference>
<feature type="transmembrane region" description="Helical" evidence="6">
    <location>
        <begin position="44"/>
        <end position="64"/>
    </location>
</feature>